<dbReference type="PANTHER" id="PTHR34075">
    <property type="entry name" value="BLR3430 PROTEIN"/>
    <property type="match status" value="1"/>
</dbReference>
<dbReference type="Gene3D" id="6.10.30.10">
    <property type="match status" value="1"/>
</dbReference>
<dbReference type="OrthoDB" id="3182121at2"/>
<protein>
    <recommendedName>
        <fullName evidence="5">OB-fold protein</fullName>
    </recommendedName>
</protein>
<keyword evidence="4" id="KW-1185">Reference proteome</keyword>
<dbReference type="Pfam" id="PF01796">
    <property type="entry name" value="OB_ChsH2_C"/>
    <property type="match status" value="1"/>
</dbReference>
<dbReference type="Proteomes" id="UP000278222">
    <property type="component" value="Unassembled WGS sequence"/>
</dbReference>
<dbReference type="AlphaFoldDB" id="A0A3N1LHU9"/>
<evidence type="ECO:0008006" key="5">
    <source>
        <dbReference type="Google" id="ProtNLM"/>
    </source>
</evidence>
<dbReference type="InterPro" id="IPR022002">
    <property type="entry name" value="ChsH2_Znr"/>
</dbReference>
<evidence type="ECO:0000313" key="3">
    <source>
        <dbReference type="EMBL" id="ROP90804.1"/>
    </source>
</evidence>
<proteinExistence type="predicted"/>
<dbReference type="Pfam" id="PF12172">
    <property type="entry name" value="zf-ChsH2"/>
    <property type="match status" value="1"/>
</dbReference>
<dbReference type="InterPro" id="IPR002878">
    <property type="entry name" value="ChsH2_C"/>
</dbReference>
<evidence type="ECO:0000259" key="2">
    <source>
        <dbReference type="Pfam" id="PF12172"/>
    </source>
</evidence>
<evidence type="ECO:0000259" key="1">
    <source>
        <dbReference type="Pfam" id="PF01796"/>
    </source>
</evidence>
<dbReference type="SUPFAM" id="SSF50249">
    <property type="entry name" value="Nucleic acid-binding proteins"/>
    <property type="match status" value="1"/>
</dbReference>
<reference evidence="3 4" key="1">
    <citation type="submission" date="2018-11" db="EMBL/GenBank/DDBJ databases">
        <title>Genomic Encyclopedia of Type Strains, Phase IV (KMG-IV): sequencing the most valuable type-strain genomes for metagenomic binning, comparative biology and taxonomic classification.</title>
        <authorList>
            <person name="Goeker M."/>
        </authorList>
    </citation>
    <scope>NUCLEOTIDE SEQUENCE [LARGE SCALE GENOMIC DNA]</scope>
    <source>
        <strain evidence="3 4">DSM 5900</strain>
    </source>
</reference>
<dbReference type="InterPro" id="IPR012340">
    <property type="entry name" value="NA-bd_OB-fold"/>
</dbReference>
<comment type="caution">
    <text evidence="3">The sequence shown here is derived from an EMBL/GenBank/DDBJ whole genome shotgun (WGS) entry which is preliminary data.</text>
</comment>
<dbReference type="PANTHER" id="PTHR34075:SF5">
    <property type="entry name" value="BLR3430 PROTEIN"/>
    <property type="match status" value="1"/>
</dbReference>
<organism evidence="3 4">
    <name type="scientific">Stella humosa</name>
    <dbReference type="NCBI Taxonomy" id="94"/>
    <lineage>
        <taxon>Bacteria</taxon>
        <taxon>Pseudomonadati</taxon>
        <taxon>Pseudomonadota</taxon>
        <taxon>Alphaproteobacteria</taxon>
        <taxon>Rhodospirillales</taxon>
        <taxon>Stellaceae</taxon>
        <taxon>Stella</taxon>
    </lineage>
</organism>
<evidence type="ECO:0000313" key="4">
    <source>
        <dbReference type="Proteomes" id="UP000278222"/>
    </source>
</evidence>
<dbReference type="EMBL" id="RJKX01000014">
    <property type="protein sequence ID" value="ROP90804.1"/>
    <property type="molecule type" value="Genomic_DNA"/>
</dbReference>
<accession>A0A3N1LHU9</accession>
<name>A0A3N1LHU9_9PROT</name>
<dbReference type="RefSeq" id="WP_123690200.1">
    <property type="nucleotide sequence ID" value="NZ_AP019700.1"/>
</dbReference>
<gene>
    <name evidence="3" type="ORF">EDC65_2663</name>
</gene>
<dbReference type="InterPro" id="IPR052513">
    <property type="entry name" value="Thioester_dehydratase-like"/>
</dbReference>
<sequence>MTLEDRGPGPDAIYREELLAGRFTVQTCGDCGQSSFPPRVFCKHCGSAALTRVEASGDGVVYSTSAVRNRPDKGGDHNIALVDLAEGVRLLTRVDGAGPTEVPIGARVKARIVGGDVPHVVFDLVKE</sequence>
<feature type="domain" description="ChsH2 C-terminal OB-fold" evidence="1">
    <location>
        <begin position="53"/>
        <end position="112"/>
    </location>
</feature>
<feature type="domain" description="ChsH2 rubredoxin-like zinc ribbon" evidence="2">
    <location>
        <begin position="16"/>
        <end position="50"/>
    </location>
</feature>